<dbReference type="RefSeq" id="WP_200811148.1">
    <property type="nucleotide sequence ID" value="NZ_FWXN01000003.1"/>
</dbReference>
<dbReference type="GO" id="GO:0140911">
    <property type="term" value="F:pore-forming activity"/>
    <property type="evidence" value="ECO:0007669"/>
    <property type="project" value="InterPro"/>
</dbReference>
<gene>
    <name evidence="2" type="ORF">SAMN06296429_10356</name>
</gene>
<dbReference type="PROSITE" id="PS00276">
    <property type="entry name" value="CHANNEL_COLICIN"/>
    <property type="match status" value="1"/>
</dbReference>
<dbReference type="PROSITE" id="PS51318">
    <property type="entry name" value="TAT"/>
    <property type="match status" value="1"/>
</dbReference>
<dbReference type="SUPFAM" id="SSF63829">
    <property type="entry name" value="Calcium-dependent phosphotriesterase"/>
    <property type="match status" value="1"/>
</dbReference>
<proteinExistence type="predicted"/>
<dbReference type="Proteomes" id="UP000192634">
    <property type="component" value="Unassembled WGS sequence"/>
</dbReference>
<evidence type="ECO:0000259" key="1">
    <source>
        <dbReference type="PROSITE" id="PS00276"/>
    </source>
</evidence>
<evidence type="ECO:0000313" key="2">
    <source>
        <dbReference type="EMBL" id="SMC43052.1"/>
    </source>
</evidence>
<dbReference type="PANTHER" id="PTHR35399">
    <property type="entry name" value="SLR8030 PROTEIN"/>
    <property type="match status" value="1"/>
</dbReference>
<dbReference type="AlphaFoldDB" id="A0A1W1Z426"/>
<dbReference type="GO" id="GO:0031640">
    <property type="term" value="P:killing of cells of another organism"/>
    <property type="evidence" value="ECO:0007669"/>
    <property type="project" value="InterPro"/>
</dbReference>
<dbReference type="PANTHER" id="PTHR35399:SF2">
    <property type="entry name" value="DUF839 DOMAIN-CONTAINING PROTEIN"/>
    <property type="match status" value="1"/>
</dbReference>
<organism evidence="2 3">
    <name type="scientific">Janibacter indicus</name>
    <dbReference type="NCBI Taxonomy" id="857417"/>
    <lineage>
        <taxon>Bacteria</taxon>
        <taxon>Bacillati</taxon>
        <taxon>Actinomycetota</taxon>
        <taxon>Actinomycetes</taxon>
        <taxon>Micrococcales</taxon>
        <taxon>Intrasporangiaceae</taxon>
        <taxon>Janibacter</taxon>
    </lineage>
</organism>
<dbReference type="InterPro" id="IPR006311">
    <property type="entry name" value="TAT_signal"/>
</dbReference>
<accession>A0A1W1Z426</accession>
<dbReference type="EMBL" id="FWXN01000003">
    <property type="protein sequence ID" value="SMC43052.1"/>
    <property type="molecule type" value="Genomic_DNA"/>
</dbReference>
<name>A0A1W1Z426_9MICO</name>
<reference evidence="2 3" key="1">
    <citation type="submission" date="2017-04" db="EMBL/GenBank/DDBJ databases">
        <authorList>
            <person name="Afonso C.L."/>
            <person name="Miller P.J."/>
            <person name="Scott M.A."/>
            <person name="Spackman E."/>
            <person name="Goraichik I."/>
            <person name="Dimitrov K.M."/>
            <person name="Suarez D.L."/>
            <person name="Swayne D.E."/>
        </authorList>
    </citation>
    <scope>NUCLEOTIDE SEQUENCE [LARGE SCALE GENOMIC DNA]</scope>
    <source>
        <strain evidence="2 3">CGMCC 1.12511</strain>
    </source>
</reference>
<sequence>MTPPRNDRTLLPLAAGHRDGGRSAATCIWKCNDACSKPVPNTSDNEYFGDVVAASRRSVLKAGGAAAALAGLTTVATGAATPAAAAGPGKKAPFGFTPIDPVPAGTDEVVVPEGFQWAPIIAWGDPVLAGAPAFDFDRQSAAAQAGQMGYNCDYVGVVRTRGQNNAVLVVNNEYTNNNLMFHDYTTAAAMTDDQVQITMNAHGMTVVEMSRKNPHSKWVYTKGAPLNRRITAETPFELVGPVRGHDLVKTSADPAGTTPLGTFGNCAGGTTPWGTILSGEENFNGYFTQPAAPTDDLVGQAAKRYGLAGGSKSQHNWDRLDQRFDLTKEPNEAHRHGWIIEVDPSDPTSTPRKLTALGRMKHEGANVVIARDGRVVAYMGDDERFDYMYKFVSKAKYRTNDRAHNLTLLHEGDLYVAKFVGDGSADGEHDGTGQWLPLVVDGESKVDGMSVEEVLTFVRVAADKVGPTKMDRPEDVEVNPVNGRVYAALTNNSARTPAQVDEANPRANNKHGQVLEITEDRGDHTRTTFTWKLVLVCGDPNDPQTYFNGYDTSQVSPISCPDNVAFDGDGNLWVATDGNALGHCDGMYLMPLEGKHKGHLQQFLSVPAYGECCGPLIEWDDRVIFAAVQHPGESDGATTAAPTSTFPYRGNTQPRPSVIMIWPEAKGGHGKGKGKN</sequence>
<dbReference type="Pfam" id="PF05787">
    <property type="entry name" value="PhoX"/>
    <property type="match status" value="1"/>
</dbReference>
<evidence type="ECO:0000313" key="3">
    <source>
        <dbReference type="Proteomes" id="UP000192634"/>
    </source>
</evidence>
<dbReference type="GO" id="GO:0016020">
    <property type="term" value="C:membrane"/>
    <property type="evidence" value="ECO:0007669"/>
    <property type="project" value="InterPro"/>
</dbReference>
<dbReference type="InterPro" id="IPR000293">
    <property type="entry name" value="Channel_colicin_C"/>
</dbReference>
<feature type="domain" description="Channel forming colicins" evidence="1">
    <location>
        <begin position="432"/>
        <end position="443"/>
    </location>
</feature>
<dbReference type="GO" id="GO:0050829">
    <property type="term" value="P:defense response to Gram-negative bacterium"/>
    <property type="evidence" value="ECO:0007669"/>
    <property type="project" value="InterPro"/>
</dbReference>
<dbReference type="InterPro" id="IPR008557">
    <property type="entry name" value="PhoX"/>
</dbReference>
<protein>
    <recommendedName>
        <fullName evidence="1">Channel forming colicins domain-containing protein</fullName>
    </recommendedName>
</protein>